<gene>
    <name evidence="1" type="ORF">VB774_09420</name>
</gene>
<accession>A0ABU5THW1</accession>
<evidence type="ECO:0000313" key="2">
    <source>
        <dbReference type="Proteomes" id="UP001301388"/>
    </source>
</evidence>
<keyword evidence="2" id="KW-1185">Reference proteome</keyword>
<name>A0ABU5THW1_9CYAN</name>
<dbReference type="Proteomes" id="UP001301388">
    <property type="component" value="Unassembled WGS sequence"/>
</dbReference>
<protein>
    <submittedName>
        <fullName evidence="1">Uncharacterized protein</fullName>
    </submittedName>
</protein>
<sequence>MPNTEQIRPMFLPGGILSPDHKVGYFVNINNGIDAIDLNDGSVLWTTDVSSYPLLATNKWLVVQKRLPPHWNTWCAFKIATLALDNGSLIFQSATIFFPPWVIVPFYPPRYWGETNLNF</sequence>
<organism evidence="1 2">
    <name type="scientific">Pseudanabaena galeata UHCC 0370</name>
    <dbReference type="NCBI Taxonomy" id="3110310"/>
    <lineage>
        <taxon>Bacteria</taxon>
        <taxon>Bacillati</taxon>
        <taxon>Cyanobacteriota</taxon>
        <taxon>Cyanophyceae</taxon>
        <taxon>Pseudanabaenales</taxon>
        <taxon>Pseudanabaenaceae</taxon>
        <taxon>Pseudanabaena</taxon>
    </lineage>
</organism>
<comment type="caution">
    <text evidence="1">The sequence shown here is derived from an EMBL/GenBank/DDBJ whole genome shotgun (WGS) entry which is preliminary data.</text>
</comment>
<evidence type="ECO:0000313" key="1">
    <source>
        <dbReference type="EMBL" id="MEA5477839.1"/>
    </source>
</evidence>
<dbReference type="EMBL" id="JAYGIE010000040">
    <property type="protein sequence ID" value="MEA5477839.1"/>
    <property type="molecule type" value="Genomic_DNA"/>
</dbReference>
<dbReference type="RefSeq" id="WP_323261449.1">
    <property type="nucleotide sequence ID" value="NZ_JAYGIE010000040.1"/>
</dbReference>
<reference evidence="1 2" key="1">
    <citation type="submission" date="2023-12" db="EMBL/GenBank/DDBJ databases">
        <title>Baltic Sea Cyanobacteria.</title>
        <authorList>
            <person name="Delbaje E."/>
            <person name="Fewer D.P."/>
            <person name="Shishido T.K."/>
        </authorList>
    </citation>
    <scope>NUCLEOTIDE SEQUENCE [LARGE SCALE GENOMIC DNA]</scope>
    <source>
        <strain evidence="1 2">UHCC 0370</strain>
    </source>
</reference>
<proteinExistence type="predicted"/>